<dbReference type="InterPro" id="IPR000563">
    <property type="entry name" value="Flag_FliH"/>
</dbReference>
<keyword evidence="12" id="KW-0966">Cell projection</keyword>
<evidence type="ECO:0000256" key="6">
    <source>
        <dbReference type="ARBA" id="ARBA00022490"/>
    </source>
</evidence>
<evidence type="ECO:0000256" key="7">
    <source>
        <dbReference type="ARBA" id="ARBA00022795"/>
    </source>
</evidence>
<feature type="region of interest" description="Disordered" evidence="10">
    <location>
        <begin position="1"/>
        <end position="34"/>
    </location>
</feature>
<evidence type="ECO:0000256" key="10">
    <source>
        <dbReference type="SAM" id="MobiDB-lite"/>
    </source>
</evidence>
<keyword evidence="12" id="KW-0969">Cilium</keyword>
<feature type="domain" description="Flagellar assembly protein FliH/Type III secretion system HrpE" evidence="11">
    <location>
        <begin position="72"/>
        <end position="198"/>
    </location>
</feature>
<dbReference type="InterPro" id="IPR018035">
    <property type="entry name" value="Flagellar_FliH/T3SS_HrpE"/>
</dbReference>
<keyword evidence="12" id="KW-0282">Flagellum</keyword>
<dbReference type="AlphaFoldDB" id="A0A7C5N6M0"/>
<proteinExistence type="inferred from homology"/>
<comment type="caution">
    <text evidence="12">The sequence shown here is derived from an EMBL/GenBank/DDBJ whole genome shotgun (WGS) entry which is preliminary data.</text>
</comment>
<dbReference type="PRINTS" id="PR01003">
    <property type="entry name" value="FLGFLIH"/>
</dbReference>
<dbReference type="PANTHER" id="PTHR34982:SF1">
    <property type="entry name" value="FLAGELLAR ASSEMBLY PROTEIN FLIH"/>
    <property type="match status" value="1"/>
</dbReference>
<dbReference type="InterPro" id="IPR051472">
    <property type="entry name" value="T3SS_Stator/FliH"/>
</dbReference>
<keyword evidence="8" id="KW-0653">Protein transport</keyword>
<dbReference type="PANTHER" id="PTHR34982">
    <property type="entry name" value="YOP PROTEINS TRANSLOCATION PROTEIN L"/>
    <property type="match status" value="1"/>
</dbReference>
<evidence type="ECO:0000313" key="12">
    <source>
        <dbReference type="EMBL" id="HHH13125.1"/>
    </source>
</evidence>
<comment type="function">
    <text evidence="1">Needed for flagellar regrowth and assembly.</text>
</comment>
<evidence type="ECO:0000256" key="2">
    <source>
        <dbReference type="ARBA" id="ARBA00004496"/>
    </source>
</evidence>
<dbReference type="Proteomes" id="UP000886100">
    <property type="component" value="Unassembled WGS sequence"/>
</dbReference>
<organism evidence="12">
    <name type="scientific">Thiolapillus brandeum</name>
    <dbReference type="NCBI Taxonomy" id="1076588"/>
    <lineage>
        <taxon>Bacteria</taxon>
        <taxon>Pseudomonadati</taxon>
        <taxon>Pseudomonadota</taxon>
        <taxon>Gammaproteobacteria</taxon>
        <taxon>Chromatiales</taxon>
        <taxon>Sedimenticolaceae</taxon>
        <taxon>Thiolapillus</taxon>
    </lineage>
</organism>
<comment type="similarity">
    <text evidence="3">Belongs to the FliH family.</text>
</comment>
<reference evidence="12" key="1">
    <citation type="journal article" date="2020" name="mSystems">
        <title>Genome- and Community-Level Interaction Insights into Carbon Utilization and Element Cycling Functions of Hydrothermarchaeota in Hydrothermal Sediment.</title>
        <authorList>
            <person name="Zhou Z."/>
            <person name="Liu Y."/>
            <person name="Xu W."/>
            <person name="Pan J."/>
            <person name="Luo Z.H."/>
            <person name="Li M."/>
        </authorList>
    </citation>
    <scope>NUCLEOTIDE SEQUENCE [LARGE SCALE GENOMIC DNA]</scope>
    <source>
        <strain evidence="12">HyVt-535</strain>
    </source>
</reference>
<comment type="subcellular location">
    <subcellularLocation>
        <location evidence="2">Cytoplasm</location>
    </subcellularLocation>
</comment>
<dbReference type="GO" id="GO:0009288">
    <property type="term" value="C:bacterial-type flagellum"/>
    <property type="evidence" value="ECO:0007669"/>
    <property type="project" value="InterPro"/>
</dbReference>
<keyword evidence="7" id="KW-1005">Bacterial flagellum biogenesis</keyword>
<protein>
    <recommendedName>
        <fullName evidence="4">Flagellar assembly protein FliH</fullName>
    </recommendedName>
</protein>
<evidence type="ECO:0000256" key="1">
    <source>
        <dbReference type="ARBA" id="ARBA00003041"/>
    </source>
</evidence>
<evidence type="ECO:0000256" key="8">
    <source>
        <dbReference type="ARBA" id="ARBA00022927"/>
    </source>
</evidence>
<dbReference type="GO" id="GO:0003774">
    <property type="term" value="F:cytoskeletal motor activity"/>
    <property type="evidence" value="ECO:0007669"/>
    <property type="project" value="InterPro"/>
</dbReference>
<accession>A0A7C5N6M0</accession>
<keyword evidence="5" id="KW-0813">Transport</keyword>
<dbReference type="EMBL" id="DROM01000168">
    <property type="protein sequence ID" value="HHH13125.1"/>
    <property type="molecule type" value="Genomic_DNA"/>
</dbReference>
<keyword evidence="6" id="KW-0963">Cytoplasm</keyword>
<dbReference type="GO" id="GO:0044781">
    <property type="term" value="P:bacterial-type flagellum organization"/>
    <property type="evidence" value="ECO:0007669"/>
    <property type="project" value="UniProtKB-KW"/>
</dbReference>
<keyword evidence="9" id="KW-1006">Bacterial flagellum protein export</keyword>
<evidence type="ECO:0000256" key="9">
    <source>
        <dbReference type="ARBA" id="ARBA00023225"/>
    </source>
</evidence>
<evidence type="ECO:0000256" key="5">
    <source>
        <dbReference type="ARBA" id="ARBA00022448"/>
    </source>
</evidence>
<evidence type="ECO:0000256" key="4">
    <source>
        <dbReference type="ARBA" id="ARBA00016507"/>
    </source>
</evidence>
<dbReference type="GO" id="GO:0071973">
    <property type="term" value="P:bacterial-type flagellum-dependent cell motility"/>
    <property type="evidence" value="ECO:0007669"/>
    <property type="project" value="InterPro"/>
</dbReference>
<dbReference type="GO" id="GO:0005829">
    <property type="term" value="C:cytosol"/>
    <property type="evidence" value="ECO:0007669"/>
    <property type="project" value="TreeGrafter"/>
</dbReference>
<dbReference type="Pfam" id="PF02108">
    <property type="entry name" value="FliH"/>
    <property type="match status" value="1"/>
</dbReference>
<evidence type="ECO:0000259" key="11">
    <source>
        <dbReference type="Pfam" id="PF02108"/>
    </source>
</evidence>
<gene>
    <name evidence="12" type="ORF">ENJ98_02715</name>
</gene>
<name>A0A7C5N6M0_9GAMM</name>
<evidence type="ECO:0000256" key="3">
    <source>
        <dbReference type="ARBA" id="ARBA00006602"/>
    </source>
</evidence>
<sequence>MSSSDPRSAVEDAGEVLPWRAPSLGGQEEPDGAMPLPTAEEIEAIQRQAWNEGYEQGRQEGLQAAERESAERIRALDRMLQEMARPLDELDERVEEELVALAMAVARQLIRREVKTDPGQIIGVIREGIRLLPVAAGNVRLELHPEDAALVRELLNLGEGEERSWHIHEDPTLTRGGCRISNATSRIDATLENRINQVVAAVLGGERVEDQS</sequence>
<dbReference type="GO" id="GO:0015031">
    <property type="term" value="P:protein transport"/>
    <property type="evidence" value="ECO:0007669"/>
    <property type="project" value="UniProtKB-KW"/>
</dbReference>